<dbReference type="OrthoDB" id="1000834at2759"/>
<dbReference type="InterPro" id="IPR044730">
    <property type="entry name" value="RNase_H-like_dom_plant"/>
</dbReference>
<dbReference type="Pfam" id="PF13456">
    <property type="entry name" value="RVT_3"/>
    <property type="match status" value="1"/>
</dbReference>
<evidence type="ECO:0000313" key="3">
    <source>
        <dbReference type="Proteomes" id="UP001165190"/>
    </source>
</evidence>
<dbReference type="AlphaFoldDB" id="A0A9W7GW57"/>
<accession>A0A9W7GW57</accession>
<protein>
    <recommendedName>
        <fullName evidence="1">RNase H type-1 domain-containing protein</fullName>
    </recommendedName>
</protein>
<dbReference type="GO" id="GO:0004523">
    <property type="term" value="F:RNA-DNA hybrid ribonuclease activity"/>
    <property type="evidence" value="ECO:0007669"/>
    <property type="project" value="InterPro"/>
</dbReference>
<reference evidence="2" key="1">
    <citation type="submission" date="2023-05" db="EMBL/GenBank/DDBJ databases">
        <title>Genome and transcriptome analyses reveal genes involved in the formation of fine ridges on petal epidermal cells in Hibiscus trionum.</title>
        <authorList>
            <person name="Koshimizu S."/>
            <person name="Masuda S."/>
            <person name="Ishii T."/>
            <person name="Shirasu K."/>
            <person name="Hoshino A."/>
            <person name="Arita M."/>
        </authorList>
    </citation>
    <scope>NUCLEOTIDE SEQUENCE</scope>
    <source>
        <strain evidence="2">Hamamatsu line</strain>
    </source>
</reference>
<dbReference type="SUPFAM" id="SSF53098">
    <property type="entry name" value="Ribonuclease H-like"/>
    <property type="match status" value="1"/>
</dbReference>
<feature type="domain" description="RNase H type-1" evidence="1">
    <location>
        <begin position="32"/>
        <end position="115"/>
    </location>
</feature>
<keyword evidence="3" id="KW-1185">Reference proteome</keyword>
<sequence length="134" mass="14778">MVSTPLLPCLAHAINIPPQWRHPESGWTCLHVDGAVSTSTNNAAVGGLLRDCSRQWISGFQRAIEKCKPLQTELWAILVGLQFAWNQGVEILQIQSDCAEAVKMVNAMHVDSSPLPLVRAIAKLRRNGWVTDII</sequence>
<evidence type="ECO:0000259" key="1">
    <source>
        <dbReference type="Pfam" id="PF13456"/>
    </source>
</evidence>
<dbReference type="Proteomes" id="UP001165190">
    <property type="component" value="Unassembled WGS sequence"/>
</dbReference>
<comment type="caution">
    <text evidence="2">The sequence shown here is derived from an EMBL/GenBank/DDBJ whole genome shotgun (WGS) entry which is preliminary data.</text>
</comment>
<dbReference type="CDD" id="cd06222">
    <property type="entry name" value="RNase_H_like"/>
    <property type="match status" value="1"/>
</dbReference>
<dbReference type="PANTHER" id="PTHR47723">
    <property type="entry name" value="OS05G0353850 PROTEIN"/>
    <property type="match status" value="1"/>
</dbReference>
<dbReference type="InterPro" id="IPR053151">
    <property type="entry name" value="RNase_H-like"/>
</dbReference>
<name>A0A9W7GW57_HIBTR</name>
<dbReference type="PANTHER" id="PTHR47723:SF19">
    <property type="entry name" value="POLYNUCLEOTIDYL TRANSFERASE, RIBONUCLEASE H-LIKE SUPERFAMILY PROTEIN"/>
    <property type="match status" value="1"/>
</dbReference>
<dbReference type="InterPro" id="IPR036397">
    <property type="entry name" value="RNaseH_sf"/>
</dbReference>
<dbReference type="EMBL" id="BSYR01000004">
    <property type="protein sequence ID" value="GMI66329.1"/>
    <property type="molecule type" value="Genomic_DNA"/>
</dbReference>
<dbReference type="InterPro" id="IPR002156">
    <property type="entry name" value="RNaseH_domain"/>
</dbReference>
<proteinExistence type="predicted"/>
<gene>
    <name evidence="2" type="ORF">HRI_000302200</name>
</gene>
<dbReference type="Gene3D" id="3.30.420.10">
    <property type="entry name" value="Ribonuclease H-like superfamily/Ribonuclease H"/>
    <property type="match status" value="1"/>
</dbReference>
<organism evidence="2 3">
    <name type="scientific">Hibiscus trionum</name>
    <name type="common">Flower of an hour</name>
    <dbReference type="NCBI Taxonomy" id="183268"/>
    <lineage>
        <taxon>Eukaryota</taxon>
        <taxon>Viridiplantae</taxon>
        <taxon>Streptophyta</taxon>
        <taxon>Embryophyta</taxon>
        <taxon>Tracheophyta</taxon>
        <taxon>Spermatophyta</taxon>
        <taxon>Magnoliopsida</taxon>
        <taxon>eudicotyledons</taxon>
        <taxon>Gunneridae</taxon>
        <taxon>Pentapetalae</taxon>
        <taxon>rosids</taxon>
        <taxon>malvids</taxon>
        <taxon>Malvales</taxon>
        <taxon>Malvaceae</taxon>
        <taxon>Malvoideae</taxon>
        <taxon>Hibiscus</taxon>
    </lineage>
</organism>
<evidence type="ECO:0000313" key="2">
    <source>
        <dbReference type="EMBL" id="GMI66329.1"/>
    </source>
</evidence>
<dbReference type="InterPro" id="IPR012337">
    <property type="entry name" value="RNaseH-like_sf"/>
</dbReference>
<dbReference type="GO" id="GO:0003676">
    <property type="term" value="F:nucleic acid binding"/>
    <property type="evidence" value="ECO:0007669"/>
    <property type="project" value="InterPro"/>
</dbReference>